<sequence length="134" mass="15131">FVYFYFFSEGKTSPENRILSLKLQPGLEPPFCMCASVLDKSCDISDFLKGGNNPSVLKFCLTFKKISVLGIESFPAIGIASFNHSELRDLTKPHFHKPDTIFLLYDTQLCVFGAVLHYSNWLYCRLATAARAHL</sequence>
<keyword evidence="2" id="KW-1185">Reference proteome</keyword>
<dbReference type="EMBL" id="SEYY01006830">
    <property type="protein sequence ID" value="KAB7502740.1"/>
    <property type="molecule type" value="Genomic_DNA"/>
</dbReference>
<protein>
    <submittedName>
        <fullName evidence="1">Uncharacterized protein</fullName>
    </submittedName>
</protein>
<dbReference type="AlphaFoldDB" id="A0A5N5TCU4"/>
<comment type="caution">
    <text evidence="1">The sequence shown here is derived from an EMBL/GenBank/DDBJ whole genome shotgun (WGS) entry which is preliminary data.</text>
</comment>
<name>A0A5N5TCU4_9CRUS</name>
<evidence type="ECO:0000313" key="2">
    <source>
        <dbReference type="Proteomes" id="UP000326759"/>
    </source>
</evidence>
<gene>
    <name evidence="1" type="ORF">Anas_04696</name>
</gene>
<feature type="non-terminal residue" evidence="1">
    <location>
        <position position="1"/>
    </location>
</feature>
<evidence type="ECO:0000313" key="1">
    <source>
        <dbReference type="EMBL" id="KAB7502740.1"/>
    </source>
</evidence>
<dbReference type="Proteomes" id="UP000326759">
    <property type="component" value="Unassembled WGS sequence"/>
</dbReference>
<accession>A0A5N5TCU4</accession>
<proteinExistence type="predicted"/>
<organism evidence="1 2">
    <name type="scientific">Armadillidium nasatum</name>
    <dbReference type="NCBI Taxonomy" id="96803"/>
    <lineage>
        <taxon>Eukaryota</taxon>
        <taxon>Metazoa</taxon>
        <taxon>Ecdysozoa</taxon>
        <taxon>Arthropoda</taxon>
        <taxon>Crustacea</taxon>
        <taxon>Multicrustacea</taxon>
        <taxon>Malacostraca</taxon>
        <taxon>Eumalacostraca</taxon>
        <taxon>Peracarida</taxon>
        <taxon>Isopoda</taxon>
        <taxon>Oniscidea</taxon>
        <taxon>Crinocheta</taxon>
        <taxon>Armadillidiidae</taxon>
        <taxon>Armadillidium</taxon>
    </lineage>
</organism>
<reference evidence="1 2" key="1">
    <citation type="journal article" date="2019" name="PLoS Biol.">
        <title>Sex chromosomes control vertical transmission of feminizing Wolbachia symbionts in an isopod.</title>
        <authorList>
            <person name="Becking T."/>
            <person name="Chebbi M.A."/>
            <person name="Giraud I."/>
            <person name="Moumen B."/>
            <person name="Laverre T."/>
            <person name="Caubet Y."/>
            <person name="Peccoud J."/>
            <person name="Gilbert C."/>
            <person name="Cordaux R."/>
        </authorList>
    </citation>
    <scope>NUCLEOTIDE SEQUENCE [LARGE SCALE GENOMIC DNA]</scope>
    <source>
        <strain evidence="1">ANa2</strain>
        <tissue evidence="1">Whole body excluding digestive tract and cuticle</tissue>
    </source>
</reference>